<dbReference type="SUPFAM" id="SSF56112">
    <property type="entry name" value="Protein kinase-like (PK-like)"/>
    <property type="match status" value="1"/>
</dbReference>
<evidence type="ECO:0000256" key="4">
    <source>
        <dbReference type="SAM" id="MobiDB-lite"/>
    </source>
</evidence>
<reference evidence="7" key="1">
    <citation type="submission" date="2014-01" db="EMBL/GenBank/DDBJ databases">
        <title>The Genome Sequence of Anopheles farauti FAR1 (V2).</title>
        <authorList>
            <consortium name="The Broad Institute Genomics Platform"/>
            <person name="Neafsey D.E."/>
            <person name="Besansky N."/>
            <person name="Howell P."/>
            <person name="Walton C."/>
            <person name="Young S.K."/>
            <person name="Zeng Q."/>
            <person name="Gargeya S."/>
            <person name="Fitzgerald M."/>
            <person name="Haas B."/>
            <person name="Abouelleil A."/>
            <person name="Allen A.W."/>
            <person name="Alvarado L."/>
            <person name="Arachchi H.M."/>
            <person name="Berlin A.M."/>
            <person name="Chapman S.B."/>
            <person name="Gainer-Dewar J."/>
            <person name="Goldberg J."/>
            <person name="Griggs A."/>
            <person name="Gujja S."/>
            <person name="Hansen M."/>
            <person name="Howarth C."/>
            <person name="Imamovic A."/>
            <person name="Ireland A."/>
            <person name="Larimer J."/>
            <person name="McCowan C."/>
            <person name="Murphy C."/>
            <person name="Pearson M."/>
            <person name="Poon T.W."/>
            <person name="Priest M."/>
            <person name="Roberts A."/>
            <person name="Saif S."/>
            <person name="Shea T."/>
            <person name="Sisk P."/>
            <person name="Sykes S."/>
            <person name="Wortman J."/>
            <person name="Nusbaum C."/>
            <person name="Birren B."/>
        </authorList>
    </citation>
    <scope>NUCLEOTIDE SEQUENCE [LARGE SCALE GENOMIC DNA]</scope>
    <source>
        <strain evidence="7">FAR1</strain>
    </source>
</reference>
<protein>
    <recommendedName>
        <fullName evidence="5">Protein kinase domain-containing protein</fullName>
    </recommendedName>
</protein>
<dbReference type="EnsemblMetazoa" id="AFAF007582-RA">
    <property type="protein sequence ID" value="AFAF007582-PA"/>
    <property type="gene ID" value="AFAF007582"/>
</dbReference>
<feature type="region of interest" description="Disordered" evidence="4">
    <location>
        <begin position="396"/>
        <end position="417"/>
    </location>
</feature>
<evidence type="ECO:0000313" key="6">
    <source>
        <dbReference type="EnsemblMetazoa" id="AFAF007582-PA"/>
    </source>
</evidence>
<dbReference type="EMBL" id="AXCN02000864">
    <property type="status" value="NOT_ANNOTATED_CDS"/>
    <property type="molecule type" value="Genomic_DNA"/>
</dbReference>
<evidence type="ECO:0000256" key="2">
    <source>
        <dbReference type="ARBA" id="ARBA00022840"/>
    </source>
</evidence>
<dbReference type="STRING" id="69004.A0A182QCT5"/>
<accession>A0A182QCT5</accession>
<dbReference type="GO" id="GO:0050321">
    <property type="term" value="F:tau-protein kinase activity"/>
    <property type="evidence" value="ECO:0007669"/>
    <property type="project" value="TreeGrafter"/>
</dbReference>
<dbReference type="PROSITE" id="PS00108">
    <property type="entry name" value="PROTEIN_KINASE_ST"/>
    <property type="match status" value="1"/>
</dbReference>
<dbReference type="SMART" id="SM00220">
    <property type="entry name" value="S_TKc"/>
    <property type="match status" value="1"/>
</dbReference>
<dbReference type="Gene3D" id="1.10.510.10">
    <property type="entry name" value="Transferase(Phosphotransferase) domain 1"/>
    <property type="match status" value="1"/>
</dbReference>
<dbReference type="GO" id="GO:0005737">
    <property type="term" value="C:cytoplasm"/>
    <property type="evidence" value="ECO:0007669"/>
    <property type="project" value="TreeGrafter"/>
</dbReference>
<keyword evidence="1 3" id="KW-0547">Nucleotide-binding</keyword>
<feature type="region of interest" description="Disordered" evidence="4">
    <location>
        <begin position="434"/>
        <end position="490"/>
    </location>
</feature>
<dbReference type="GO" id="GO:0035556">
    <property type="term" value="P:intracellular signal transduction"/>
    <property type="evidence" value="ECO:0007669"/>
    <property type="project" value="TreeGrafter"/>
</dbReference>
<reference evidence="6" key="2">
    <citation type="submission" date="2020-05" db="UniProtKB">
        <authorList>
            <consortium name="EnsemblMetazoa"/>
        </authorList>
    </citation>
    <scope>IDENTIFICATION</scope>
    <source>
        <strain evidence="6">FAR1</strain>
    </source>
</reference>
<dbReference type="InterPro" id="IPR008271">
    <property type="entry name" value="Ser/Thr_kinase_AS"/>
</dbReference>
<dbReference type="PANTHER" id="PTHR24346">
    <property type="entry name" value="MAP/MICROTUBULE AFFINITY-REGULATING KINASE"/>
    <property type="match status" value="1"/>
</dbReference>
<name>A0A182QCT5_9DIPT</name>
<feature type="compositionally biased region" description="Polar residues" evidence="4">
    <location>
        <begin position="583"/>
        <end position="606"/>
    </location>
</feature>
<keyword evidence="2 3" id="KW-0067">ATP-binding</keyword>
<feature type="binding site" evidence="3">
    <location>
        <position position="161"/>
    </location>
    <ligand>
        <name>ATP</name>
        <dbReference type="ChEBI" id="CHEBI:30616"/>
    </ligand>
</feature>
<evidence type="ECO:0000313" key="7">
    <source>
        <dbReference type="Proteomes" id="UP000075886"/>
    </source>
</evidence>
<keyword evidence="7" id="KW-1185">Reference proteome</keyword>
<feature type="compositionally biased region" description="Basic residues" evidence="4">
    <location>
        <begin position="459"/>
        <end position="472"/>
    </location>
</feature>
<dbReference type="PROSITE" id="PS00107">
    <property type="entry name" value="PROTEIN_KINASE_ATP"/>
    <property type="match status" value="1"/>
</dbReference>
<feature type="compositionally biased region" description="Polar residues" evidence="4">
    <location>
        <begin position="439"/>
        <end position="454"/>
    </location>
</feature>
<dbReference type="PROSITE" id="PS50011">
    <property type="entry name" value="PROTEIN_KINASE_DOM"/>
    <property type="match status" value="1"/>
</dbReference>
<dbReference type="AlphaFoldDB" id="A0A182QCT5"/>
<evidence type="ECO:0000256" key="3">
    <source>
        <dbReference type="PROSITE-ProRule" id="PRU10141"/>
    </source>
</evidence>
<feature type="region of interest" description="Disordered" evidence="4">
    <location>
        <begin position="583"/>
        <end position="618"/>
    </location>
</feature>
<sequence>MQQGQNPPPFGSILASQFSVAADPFRAESCAKKNASLAFSVCGEVSENQQSKPFGWNYALAATSTKTTRGISIEKIEYELIIQHRAQQVEQGILASAVPAPKTPIYQRYTTALQNDPRCSQEVALGRRIGLYRFCGDIGRGNFSRVKLAVHQLTKDKVAIKVVDTSRLDAKALRMLSREVSTLECVYHPFILRLFEVIETLGKIHLISEWVQGGELYNRITEVGPLKEPHAALLFQQLLLAVKHLHSLGFVHRDIKAENVLLVSEERVKLADFGFSTQLVNGAWQHLDTFCGSPPYAAPELFSDDHYIGGPVDIWALGILLYFMLEGCMPFKAPTVPLLRTAVLKGEFVISSSLSVPCCRVIQRILVHTPSRRPTIDQLLDCQWFKYAQDHAGRLGRTNHHHHHHQTTIGQMRNPNNVPRRRRKKLFWFLSSPHDRLSSPDSNTSSRDNSLSAANNNQRHQHPHHHHHHHPRNQPVSTSATKSTSSRDECLANAPEIPNLRTIACSTKRAASVLEEGYLHPLKPDPTAIVPATDGTGATIVTEHHHLYHSHYVKDLSNDVSNNNIINNNGNGANHIHASNQLANNAGHDQSPAGANSSSGKESAASQERKTRRFSFGRTLKKRIGPMELVSAADLSGPDGARAGRVMDLREKLHRTIDEEHGRFVMYPTTAVSSESNRHFHPLEAETRRLMKALGITSDMIGRAVANGPRSDIVGVYRIIMHRLQREQTNARLATTNGGAYEFLELNSINGTSPAGCSSGRSGPNSGTGRHAAGTNRRDIDQNRGRICAIL</sequence>
<dbReference type="InterPro" id="IPR011009">
    <property type="entry name" value="Kinase-like_dom_sf"/>
</dbReference>
<feature type="compositionally biased region" description="Polar residues" evidence="4">
    <location>
        <begin position="754"/>
        <end position="768"/>
    </location>
</feature>
<dbReference type="InterPro" id="IPR017441">
    <property type="entry name" value="Protein_kinase_ATP_BS"/>
</dbReference>
<feature type="domain" description="Protein kinase" evidence="5">
    <location>
        <begin position="132"/>
        <end position="385"/>
    </location>
</feature>
<dbReference type="GO" id="GO:0005524">
    <property type="term" value="F:ATP binding"/>
    <property type="evidence" value="ECO:0007669"/>
    <property type="project" value="UniProtKB-UniRule"/>
</dbReference>
<feature type="compositionally biased region" description="Basic residues" evidence="4">
    <location>
        <begin position="397"/>
        <end position="406"/>
    </location>
</feature>
<dbReference type="Pfam" id="PF00069">
    <property type="entry name" value="Pkinase"/>
    <property type="match status" value="1"/>
</dbReference>
<evidence type="ECO:0000256" key="1">
    <source>
        <dbReference type="ARBA" id="ARBA00022741"/>
    </source>
</evidence>
<feature type="region of interest" description="Disordered" evidence="4">
    <location>
        <begin position="754"/>
        <end position="779"/>
    </location>
</feature>
<dbReference type="GO" id="GO:0000226">
    <property type="term" value="P:microtubule cytoskeleton organization"/>
    <property type="evidence" value="ECO:0007669"/>
    <property type="project" value="TreeGrafter"/>
</dbReference>
<organism evidence="6 7">
    <name type="scientific">Anopheles farauti</name>
    <dbReference type="NCBI Taxonomy" id="69004"/>
    <lineage>
        <taxon>Eukaryota</taxon>
        <taxon>Metazoa</taxon>
        <taxon>Ecdysozoa</taxon>
        <taxon>Arthropoda</taxon>
        <taxon>Hexapoda</taxon>
        <taxon>Insecta</taxon>
        <taxon>Pterygota</taxon>
        <taxon>Neoptera</taxon>
        <taxon>Endopterygota</taxon>
        <taxon>Diptera</taxon>
        <taxon>Nematocera</taxon>
        <taxon>Culicoidea</taxon>
        <taxon>Culicidae</taxon>
        <taxon>Anophelinae</taxon>
        <taxon>Anopheles</taxon>
    </lineage>
</organism>
<evidence type="ECO:0000259" key="5">
    <source>
        <dbReference type="PROSITE" id="PS50011"/>
    </source>
</evidence>
<dbReference type="Proteomes" id="UP000075886">
    <property type="component" value="Unassembled WGS sequence"/>
</dbReference>
<dbReference type="PANTHER" id="PTHR24346:SF49">
    <property type="entry name" value="NIM1 SERINE_THREONINE PROTEIN KINASE"/>
    <property type="match status" value="1"/>
</dbReference>
<dbReference type="InterPro" id="IPR000719">
    <property type="entry name" value="Prot_kinase_dom"/>
</dbReference>
<dbReference type="VEuPathDB" id="VectorBase:AFAF007582"/>
<proteinExistence type="predicted"/>